<feature type="transmembrane region" description="Helical" evidence="1">
    <location>
        <begin position="212"/>
        <end position="230"/>
    </location>
</feature>
<keyword evidence="1" id="KW-1133">Transmembrane helix</keyword>
<feature type="transmembrane region" description="Helical" evidence="1">
    <location>
        <begin position="265"/>
        <end position="290"/>
    </location>
</feature>
<proteinExistence type="predicted"/>
<evidence type="ECO:0000313" key="3">
    <source>
        <dbReference type="Proteomes" id="UP000320184"/>
    </source>
</evidence>
<keyword evidence="1" id="KW-0472">Membrane</keyword>
<name>A0A538SJ37_UNCEI</name>
<gene>
    <name evidence="2" type="ORF">E6K73_05935</name>
</gene>
<feature type="transmembrane region" description="Helical" evidence="1">
    <location>
        <begin position="16"/>
        <end position="34"/>
    </location>
</feature>
<feature type="transmembrane region" description="Helical" evidence="1">
    <location>
        <begin position="39"/>
        <end position="58"/>
    </location>
</feature>
<evidence type="ECO:0000313" key="2">
    <source>
        <dbReference type="EMBL" id="TMQ51383.1"/>
    </source>
</evidence>
<feature type="transmembrane region" description="Helical" evidence="1">
    <location>
        <begin position="64"/>
        <end position="80"/>
    </location>
</feature>
<dbReference type="InterPro" id="IPR018710">
    <property type="entry name" value="DUF2232"/>
</dbReference>
<evidence type="ECO:0000256" key="1">
    <source>
        <dbReference type="SAM" id="Phobius"/>
    </source>
</evidence>
<reference evidence="2 3" key="1">
    <citation type="journal article" date="2019" name="Nat. Microbiol.">
        <title>Mediterranean grassland soil C-N compound turnover is dependent on rainfall and depth, and is mediated by genomically divergent microorganisms.</title>
        <authorList>
            <person name="Diamond S."/>
            <person name="Andeer P.F."/>
            <person name="Li Z."/>
            <person name="Crits-Christoph A."/>
            <person name="Burstein D."/>
            <person name="Anantharaman K."/>
            <person name="Lane K.R."/>
            <person name="Thomas B.C."/>
            <person name="Pan C."/>
            <person name="Northen T.R."/>
            <person name="Banfield J.F."/>
        </authorList>
    </citation>
    <scope>NUCLEOTIDE SEQUENCE [LARGE SCALE GENOMIC DNA]</scope>
    <source>
        <strain evidence="2">WS_3</strain>
    </source>
</reference>
<keyword evidence="1" id="KW-0812">Transmembrane</keyword>
<protein>
    <submittedName>
        <fullName evidence="2">DUF2232 domain-containing protein</fullName>
    </submittedName>
</protein>
<feature type="transmembrane region" description="Helical" evidence="1">
    <location>
        <begin position="92"/>
        <end position="110"/>
    </location>
</feature>
<accession>A0A538SJ37</accession>
<dbReference type="Proteomes" id="UP000320184">
    <property type="component" value="Unassembled WGS sequence"/>
</dbReference>
<organism evidence="2 3">
    <name type="scientific">Eiseniibacteriota bacterium</name>
    <dbReference type="NCBI Taxonomy" id="2212470"/>
    <lineage>
        <taxon>Bacteria</taxon>
        <taxon>Candidatus Eiseniibacteriota</taxon>
    </lineage>
</organism>
<dbReference type="AlphaFoldDB" id="A0A538SJ37"/>
<dbReference type="EMBL" id="VBOT01000072">
    <property type="protein sequence ID" value="TMQ51383.1"/>
    <property type="molecule type" value="Genomic_DNA"/>
</dbReference>
<sequence>MLLILGLGWSAATTPMPWGGLWLLAPAGVMVSLLASWRFGAWGVLVPVALMGVSMGLAGPQSPWVWWIPVTALSGVWMGLREEGGGPAAGDRAWMLLPVLLLAAGLPWTLRYPDLVAKVERSLSGFETGLVDFERRAGYPADRLSDLERALETLTKVQHQGLPSVLPSMLFVWNALLVGAGRSLASQVTALFRWPPLSRAPLSGWRLPDGALLVLLASLALLLGPWNAWAPTAWTLLLNAGLGYCVQGIAVVESLLLARGVPPSVIALTMVFVFTVAWPVFMLATGAVGLSDVWLDYRRLERVPGGDPS</sequence>
<feature type="transmembrane region" description="Helical" evidence="1">
    <location>
        <begin position="236"/>
        <end position="258"/>
    </location>
</feature>
<dbReference type="Pfam" id="PF09991">
    <property type="entry name" value="DUF2232"/>
    <property type="match status" value="1"/>
</dbReference>
<comment type="caution">
    <text evidence="2">The sequence shown here is derived from an EMBL/GenBank/DDBJ whole genome shotgun (WGS) entry which is preliminary data.</text>
</comment>